<comment type="caution">
    <text evidence="2">The sequence shown here is derived from an EMBL/GenBank/DDBJ whole genome shotgun (WGS) entry which is preliminary data.</text>
</comment>
<reference evidence="2 3" key="1">
    <citation type="journal article" date="2019" name="Sci. Rep.">
        <title>Orb-weaving spider Araneus ventricosus genome elucidates the spidroin gene catalogue.</title>
        <authorList>
            <person name="Kono N."/>
            <person name="Nakamura H."/>
            <person name="Ohtoshi R."/>
            <person name="Moran D.A.P."/>
            <person name="Shinohara A."/>
            <person name="Yoshida Y."/>
            <person name="Fujiwara M."/>
            <person name="Mori M."/>
            <person name="Tomita M."/>
            <person name="Arakawa K."/>
        </authorList>
    </citation>
    <scope>NUCLEOTIDE SEQUENCE [LARGE SCALE GENOMIC DNA]</scope>
</reference>
<dbReference type="OrthoDB" id="6462658at2759"/>
<evidence type="ECO:0000259" key="1">
    <source>
        <dbReference type="Pfam" id="PF20700"/>
    </source>
</evidence>
<dbReference type="Proteomes" id="UP000499080">
    <property type="component" value="Unassembled WGS sequence"/>
</dbReference>
<sequence>MTRIADAYRKSNLVKELPVRRSISNNLMLNEDSRFGLSSNFCIKCKNCSLIKGFSSTVKVNNRNQLDTLVVYALRLIGKGYNGGRIIFCFLDLPFLSKNTFRRQEMKLKKAASEAATESTKTSANNIMLLKGAQKDATSCGMSMNGTWLKRGYSFLNGCVSCMSVDTGKVLDIEIVSNFCRMCNNMPKLKYRSKHVCQNHKDSSSSMEKVYHIFERSEVTRNLKYTQCYCDGDSKASDDVKDIYGENTVSKLECIGQAQIRVGSRLRKLKKSRKGL</sequence>
<keyword evidence="3" id="KW-1185">Reference proteome</keyword>
<proteinExistence type="predicted"/>
<evidence type="ECO:0000313" key="3">
    <source>
        <dbReference type="Proteomes" id="UP000499080"/>
    </source>
</evidence>
<organism evidence="2 3">
    <name type="scientific">Araneus ventricosus</name>
    <name type="common">Orbweaver spider</name>
    <name type="synonym">Epeira ventricosa</name>
    <dbReference type="NCBI Taxonomy" id="182803"/>
    <lineage>
        <taxon>Eukaryota</taxon>
        <taxon>Metazoa</taxon>
        <taxon>Ecdysozoa</taxon>
        <taxon>Arthropoda</taxon>
        <taxon>Chelicerata</taxon>
        <taxon>Arachnida</taxon>
        <taxon>Araneae</taxon>
        <taxon>Araneomorphae</taxon>
        <taxon>Entelegynae</taxon>
        <taxon>Araneoidea</taxon>
        <taxon>Araneidae</taxon>
        <taxon>Araneus</taxon>
    </lineage>
</organism>
<dbReference type="InterPro" id="IPR049012">
    <property type="entry name" value="Mutator_transp_dom"/>
</dbReference>
<accession>A0A4Y2M5D5</accession>
<feature type="domain" description="Mutator-like transposase" evidence="1">
    <location>
        <begin position="27"/>
        <end position="273"/>
    </location>
</feature>
<protein>
    <recommendedName>
        <fullName evidence="1">Mutator-like transposase domain-containing protein</fullName>
    </recommendedName>
</protein>
<gene>
    <name evidence="2" type="ORF">AVEN_108317_1</name>
</gene>
<evidence type="ECO:0000313" key="2">
    <source>
        <dbReference type="EMBL" id="GBN21774.1"/>
    </source>
</evidence>
<name>A0A4Y2M5D5_ARAVE</name>
<dbReference type="AlphaFoldDB" id="A0A4Y2M5D5"/>
<dbReference type="EMBL" id="BGPR01006776">
    <property type="protein sequence ID" value="GBN21774.1"/>
    <property type="molecule type" value="Genomic_DNA"/>
</dbReference>
<dbReference type="Pfam" id="PF20700">
    <property type="entry name" value="Mutator"/>
    <property type="match status" value="1"/>
</dbReference>